<name>A0A699I113_TANCI</name>
<proteinExistence type="predicted"/>
<organism evidence="2">
    <name type="scientific">Tanacetum cinerariifolium</name>
    <name type="common">Dalmatian daisy</name>
    <name type="synonym">Chrysanthemum cinerariifolium</name>
    <dbReference type="NCBI Taxonomy" id="118510"/>
    <lineage>
        <taxon>Eukaryota</taxon>
        <taxon>Viridiplantae</taxon>
        <taxon>Streptophyta</taxon>
        <taxon>Embryophyta</taxon>
        <taxon>Tracheophyta</taxon>
        <taxon>Spermatophyta</taxon>
        <taxon>Magnoliopsida</taxon>
        <taxon>eudicotyledons</taxon>
        <taxon>Gunneridae</taxon>
        <taxon>Pentapetalae</taxon>
        <taxon>asterids</taxon>
        <taxon>campanulids</taxon>
        <taxon>Asterales</taxon>
        <taxon>Asteraceae</taxon>
        <taxon>Asteroideae</taxon>
        <taxon>Anthemideae</taxon>
        <taxon>Anthemidinae</taxon>
        <taxon>Tanacetum</taxon>
    </lineage>
</organism>
<feature type="compositionally biased region" description="Basic and acidic residues" evidence="1">
    <location>
        <begin position="144"/>
        <end position="159"/>
    </location>
</feature>
<feature type="non-terminal residue" evidence="2">
    <location>
        <position position="1"/>
    </location>
</feature>
<dbReference type="EMBL" id="BKCJ010233352">
    <property type="protein sequence ID" value="GEZ02706.1"/>
    <property type="molecule type" value="Genomic_DNA"/>
</dbReference>
<evidence type="ECO:0008006" key="3">
    <source>
        <dbReference type="Google" id="ProtNLM"/>
    </source>
</evidence>
<feature type="region of interest" description="Disordered" evidence="1">
    <location>
        <begin position="136"/>
        <end position="159"/>
    </location>
</feature>
<protein>
    <recommendedName>
        <fullName evidence="3">Homeobox domain-containing protein</fullName>
    </recommendedName>
</protein>
<evidence type="ECO:0000256" key="1">
    <source>
        <dbReference type="SAM" id="MobiDB-lite"/>
    </source>
</evidence>
<gene>
    <name evidence="2" type="ORF">Tci_474679</name>
</gene>
<evidence type="ECO:0000313" key="2">
    <source>
        <dbReference type="EMBL" id="GEZ02706.1"/>
    </source>
</evidence>
<sequence length="193" mass="22580">TACATVFPNAFDGYCCRHLMMNYEIRNKNIRLSIGRLAKHTQPNILPDCLQFFKGLNWERETLQNWFTNRHEKYKDVAADELTKWVAAKVHRQKLKSAKKTTVRETYKELVYPLHGPSSWETPTNKQNVLLSMMEKQMPGRPSNNDRFRSREESEDKTPCVDFEEDDVIGGDQFLARLFMLVDFKEDDVIDGN</sequence>
<comment type="caution">
    <text evidence="2">The sequence shown here is derived from an EMBL/GenBank/DDBJ whole genome shotgun (WGS) entry which is preliminary data.</text>
</comment>
<reference evidence="2" key="1">
    <citation type="journal article" date="2019" name="Sci. Rep.">
        <title>Draft genome of Tanacetum cinerariifolium, the natural source of mosquito coil.</title>
        <authorList>
            <person name="Yamashiro T."/>
            <person name="Shiraishi A."/>
            <person name="Satake H."/>
            <person name="Nakayama K."/>
        </authorList>
    </citation>
    <scope>NUCLEOTIDE SEQUENCE</scope>
</reference>
<accession>A0A699I113</accession>
<dbReference type="AlphaFoldDB" id="A0A699I113"/>